<dbReference type="SUPFAM" id="SSF48498">
    <property type="entry name" value="Tetracyclin repressor-like, C-terminal domain"/>
    <property type="match status" value="1"/>
</dbReference>
<dbReference type="InterPro" id="IPR050109">
    <property type="entry name" value="HTH-type_TetR-like_transc_reg"/>
</dbReference>
<evidence type="ECO:0000313" key="7">
    <source>
        <dbReference type="Proteomes" id="UP000266484"/>
    </source>
</evidence>
<evidence type="ECO:0000313" key="6">
    <source>
        <dbReference type="EMBL" id="RIJ51690.1"/>
    </source>
</evidence>
<dbReference type="Gene3D" id="1.10.357.10">
    <property type="entry name" value="Tetracycline Repressor, domain 2"/>
    <property type="match status" value="1"/>
</dbReference>
<dbReference type="SUPFAM" id="SSF46689">
    <property type="entry name" value="Homeodomain-like"/>
    <property type="match status" value="1"/>
</dbReference>
<dbReference type="Proteomes" id="UP000266484">
    <property type="component" value="Unassembled WGS sequence"/>
</dbReference>
<feature type="domain" description="HTH tetR-type" evidence="5">
    <location>
        <begin position="13"/>
        <end position="73"/>
    </location>
</feature>
<dbReference type="PANTHER" id="PTHR30055">
    <property type="entry name" value="HTH-TYPE TRANSCRIPTIONAL REGULATOR RUTR"/>
    <property type="match status" value="1"/>
</dbReference>
<name>A0A399T5Q1_9MICO</name>
<dbReference type="AlphaFoldDB" id="A0A399T5Q1"/>
<dbReference type="PROSITE" id="PS50977">
    <property type="entry name" value="HTH_TETR_2"/>
    <property type="match status" value="1"/>
</dbReference>
<reference evidence="6 7" key="1">
    <citation type="submission" date="2018-08" db="EMBL/GenBank/DDBJ databases">
        <title>Genome Sequence of Clavibacter michiganensis Subspecies type strains, and the Atypical Peach-Colored Strains Isolated from Tomato.</title>
        <authorList>
            <person name="Osdaghi E."/>
            <person name="Portier P."/>
            <person name="Briand M."/>
            <person name="Jacques M.-A."/>
        </authorList>
    </citation>
    <scope>NUCLEOTIDE SEQUENCE [LARGE SCALE GENOMIC DNA]</scope>
    <source>
        <strain evidence="6 7">CFBP 8615</strain>
    </source>
</reference>
<dbReference type="EMBL" id="QWGT01000091">
    <property type="protein sequence ID" value="RIJ51690.1"/>
    <property type="molecule type" value="Genomic_DNA"/>
</dbReference>
<gene>
    <name evidence="6" type="ORF">DZG00_07910</name>
</gene>
<evidence type="ECO:0000256" key="2">
    <source>
        <dbReference type="ARBA" id="ARBA00023125"/>
    </source>
</evidence>
<dbReference type="InterPro" id="IPR009057">
    <property type="entry name" value="Homeodomain-like_sf"/>
</dbReference>
<proteinExistence type="predicted"/>
<keyword evidence="1" id="KW-0805">Transcription regulation</keyword>
<sequence>MTARKTDDDERRPGTRDRILIAAAEMLGEDPTARLSVRAVAARAGVSTGSLRHFFPTQQALVETVVASVYDVEVPDDPILDTDRSPEERLIACLRQLLGEVGTGERAREHWRRLHEAYVVTTPTEDQVASYLAIERLGVHRIRRWLQALADEGPVRTDLDEGARFLATVLDGLFTQRAMPTEPARFGDEAAALRIAVSAVLAGDDHDHRGGP</sequence>
<evidence type="ECO:0000256" key="4">
    <source>
        <dbReference type="PROSITE-ProRule" id="PRU00335"/>
    </source>
</evidence>
<evidence type="ECO:0000256" key="1">
    <source>
        <dbReference type="ARBA" id="ARBA00023015"/>
    </source>
</evidence>
<dbReference type="InterPro" id="IPR001647">
    <property type="entry name" value="HTH_TetR"/>
</dbReference>
<keyword evidence="3" id="KW-0804">Transcription</keyword>
<accession>A0A399T5Q1</accession>
<dbReference type="RefSeq" id="WP_119382385.1">
    <property type="nucleotide sequence ID" value="NZ_QWGT01000091.1"/>
</dbReference>
<feature type="DNA-binding region" description="H-T-H motif" evidence="4">
    <location>
        <begin position="36"/>
        <end position="55"/>
    </location>
</feature>
<dbReference type="GO" id="GO:0000976">
    <property type="term" value="F:transcription cis-regulatory region binding"/>
    <property type="evidence" value="ECO:0007669"/>
    <property type="project" value="TreeGrafter"/>
</dbReference>
<dbReference type="Pfam" id="PF00440">
    <property type="entry name" value="TetR_N"/>
    <property type="match status" value="1"/>
</dbReference>
<comment type="caution">
    <text evidence="6">The sequence shown here is derived from an EMBL/GenBank/DDBJ whole genome shotgun (WGS) entry which is preliminary data.</text>
</comment>
<dbReference type="InterPro" id="IPR036271">
    <property type="entry name" value="Tet_transcr_reg_TetR-rel_C_sf"/>
</dbReference>
<keyword evidence="2 4" id="KW-0238">DNA-binding</keyword>
<dbReference type="GO" id="GO:0003700">
    <property type="term" value="F:DNA-binding transcription factor activity"/>
    <property type="evidence" value="ECO:0007669"/>
    <property type="project" value="TreeGrafter"/>
</dbReference>
<keyword evidence="7" id="KW-1185">Reference proteome</keyword>
<organism evidence="6 7">
    <name type="scientific">Clavibacter lycopersici</name>
    <dbReference type="NCBI Taxonomy" id="2301718"/>
    <lineage>
        <taxon>Bacteria</taxon>
        <taxon>Bacillati</taxon>
        <taxon>Actinomycetota</taxon>
        <taxon>Actinomycetes</taxon>
        <taxon>Micrococcales</taxon>
        <taxon>Microbacteriaceae</taxon>
        <taxon>Clavibacter</taxon>
    </lineage>
</organism>
<protein>
    <submittedName>
        <fullName evidence="6">TetR/AcrR family transcriptional regulator</fullName>
    </submittedName>
</protein>
<dbReference type="OrthoDB" id="9816296at2"/>
<evidence type="ECO:0000259" key="5">
    <source>
        <dbReference type="PROSITE" id="PS50977"/>
    </source>
</evidence>
<dbReference type="PANTHER" id="PTHR30055:SF234">
    <property type="entry name" value="HTH-TYPE TRANSCRIPTIONAL REGULATOR BETI"/>
    <property type="match status" value="1"/>
</dbReference>
<evidence type="ECO:0000256" key="3">
    <source>
        <dbReference type="ARBA" id="ARBA00023163"/>
    </source>
</evidence>